<dbReference type="GO" id="GO:0005658">
    <property type="term" value="C:alpha DNA polymerase:primase complex"/>
    <property type="evidence" value="ECO:0007669"/>
    <property type="project" value="UniProtKB-ARBA"/>
</dbReference>
<dbReference type="PANTHER" id="PTHR10537">
    <property type="entry name" value="DNA PRIMASE LARGE SUBUNIT"/>
    <property type="match status" value="1"/>
</dbReference>
<evidence type="ECO:0000259" key="11">
    <source>
        <dbReference type="Pfam" id="PF04104"/>
    </source>
</evidence>
<proteinExistence type="inferred from homology"/>
<name>A0A0F8U4K2_9EURO</name>
<evidence type="ECO:0000256" key="6">
    <source>
        <dbReference type="ARBA" id="ARBA00023004"/>
    </source>
</evidence>
<keyword evidence="13" id="KW-1185">Reference proteome</keyword>
<organism evidence="12 13">
    <name type="scientific">Aspergillus ochraceoroseus</name>
    <dbReference type="NCBI Taxonomy" id="138278"/>
    <lineage>
        <taxon>Eukaryota</taxon>
        <taxon>Fungi</taxon>
        <taxon>Dikarya</taxon>
        <taxon>Ascomycota</taxon>
        <taxon>Pezizomycotina</taxon>
        <taxon>Eurotiomycetes</taxon>
        <taxon>Eurotiomycetidae</taxon>
        <taxon>Eurotiales</taxon>
        <taxon>Aspergillaceae</taxon>
        <taxon>Aspergillus</taxon>
        <taxon>Aspergillus subgen. Nidulantes</taxon>
    </lineage>
</organism>
<dbReference type="PIRSF" id="PIRSF009449">
    <property type="entry name" value="DNA_primase_large_subunit"/>
    <property type="match status" value="1"/>
</dbReference>
<dbReference type="VEuPathDB" id="FungiDB:P175DRAFT_0432274"/>
<keyword evidence="5 9" id="KW-0479">Metal-binding</keyword>
<dbReference type="Gene3D" id="1.20.930.80">
    <property type="match status" value="1"/>
</dbReference>
<evidence type="ECO:0000256" key="8">
    <source>
        <dbReference type="ARBA" id="ARBA00023125"/>
    </source>
</evidence>
<comment type="function">
    <text evidence="9">DNA primase is the polymerase that synthesizes small RNA primers for the Okazaki fragments made during discontinuous DNA replication.</text>
</comment>
<dbReference type="OrthoDB" id="421393at2759"/>
<comment type="caution">
    <text evidence="12">The sequence shown here is derived from an EMBL/GenBank/DDBJ whole genome shotgun (WGS) entry which is preliminary data.</text>
</comment>
<dbReference type="GO" id="GO:0046872">
    <property type="term" value="F:metal ion binding"/>
    <property type="evidence" value="ECO:0007669"/>
    <property type="project" value="UniProtKB-UniRule"/>
</dbReference>
<gene>
    <name evidence="12" type="ORF">AOCH_005239</name>
</gene>
<sequence length="502" mass="58252">MIRQEFHRIDPKRRATLDHKKKQFATPTFKQQDYPHRLNFYETPPTAEITLEQFEQWAIDRLKILAEIEACSYRNKTAEETSKHLTPLLQKFLPLSSNTSVSSGAGGSDPRLRNERQKDHYSHFILRLAFSATEDLRRRFVRAETMLFRFRFQGDDSRERRAFIESLNLDWEPVSDEERREMSEYLAAATPGLRRVEDESWYKVDWEKVPELVEKRSVFLAKGKAYVPGREQLSMIMAEFTARLERALELTSRALPRLDEDDRLTPILNHLSKNFGSAESVYSEGEGVVDGAPITAANIDRLAQHFPLCMRSLHMNLRKNNHLKHYGRLQYTLFLKGIGLSLEECILFWRQGFKGLTDDEFNSRYKYNVRHAYGDVGGDVNRRGRGYPPYSCQKILSDSNPGVGQTHGCPYRHFSVDNLIGLLQSTGIHDKEVLKGVREDVEKTRYHIACNRVFEHIHKADIKRVKEDGSWSQTDLDTIVHPNTFFKRSYLLKQAAKAPRNA</sequence>
<evidence type="ECO:0000256" key="4">
    <source>
        <dbReference type="ARBA" id="ARBA00022705"/>
    </source>
</evidence>
<evidence type="ECO:0000256" key="1">
    <source>
        <dbReference type="ARBA" id="ARBA00010564"/>
    </source>
</evidence>
<feature type="binding site" evidence="10">
    <location>
        <position position="309"/>
    </location>
    <ligand>
        <name>[4Fe-4S] cluster</name>
        <dbReference type="ChEBI" id="CHEBI:49883"/>
    </ligand>
</feature>
<dbReference type="Proteomes" id="UP000034947">
    <property type="component" value="Unassembled WGS sequence"/>
</dbReference>
<dbReference type="Pfam" id="PF26466">
    <property type="entry name" value="DNA_primase_lrg_N"/>
    <property type="match status" value="1"/>
</dbReference>
<feature type="binding site" evidence="10">
    <location>
        <position position="409"/>
    </location>
    <ligand>
        <name>[4Fe-4S] cluster</name>
        <dbReference type="ChEBI" id="CHEBI:49883"/>
    </ligand>
</feature>
<keyword evidence="4 9" id="KW-0235">DNA replication</keyword>
<evidence type="ECO:0000256" key="10">
    <source>
        <dbReference type="PIRSR" id="PIRSR009449-1"/>
    </source>
</evidence>
<dbReference type="FunFam" id="1.20.930.80:FF:000003">
    <property type="entry name" value="DNA primase large subunit"/>
    <property type="match status" value="1"/>
</dbReference>
<dbReference type="Pfam" id="PF04104">
    <property type="entry name" value="DNA_primase_lrg"/>
    <property type="match status" value="1"/>
</dbReference>
<evidence type="ECO:0000313" key="13">
    <source>
        <dbReference type="Proteomes" id="UP000034947"/>
    </source>
</evidence>
<dbReference type="InterPro" id="IPR058560">
    <property type="entry name" value="DNA_primase_C"/>
</dbReference>
<evidence type="ECO:0000256" key="3">
    <source>
        <dbReference type="ARBA" id="ARBA00022515"/>
    </source>
</evidence>
<reference evidence="12 13" key="1">
    <citation type="submission" date="2015-02" db="EMBL/GenBank/DDBJ databases">
        <title>Draft Genome Sequences of Two Closely-Related Aflatoxigenic Aspergillus Species Obtained from the Cote d'Ivoire.</title>
        <authorList>
            <person name="Moore G.G."/>
            <person name="Beltz S.B."/>
            <person name="Mack B.M."/>
        </authorList>
    </citation>
    <scope>NUCLEOTIDE SEQUENCE [LARGE SCALE GENOMIC DNA]</scope>
    <source>
        <strain evidence="12 13">SRRC1432</strain>
    </source>
</reference>
<dbReference type="AlphaFoldDB" id="A0A0F8U4K2"/>
<keyword evidence="6 9" id="KW-0408">Iron</keyword>
<evidence type="ECO:0000313" key="12">
    <source>
        <dbReference type="EMBL" id="KKK14629.1"/>
    </source>
</evidence>
<keyword evidence="8 9" id="KW-0238">DNA-binding</keyword>
<comment type="cofactor">
    <cofactor evidence="9">
        <name>[4Fe-4S] cluster</name>
        <dbReference type="ChEBI" id="CHEBI:49883"/>
    </cofactor>
    <text evidence="9">Binds 1 [4Fe-4S] cluster.</text>
</comment>
<evidence type="ECO:0000256" key="2">
    <source>
        <dbReference type="ARBA" id="ARBA00022485"/>
    </source>
</evidence>
<dbReference type="GO" id="GO:0003677">
    <property type="term" value="F:DNA binding"/>
    <property type="evidence" value="ECO:0007669"/>
    <property type="project" value="UniProtKB-UniRule"/>
</dbReference>
<dbReference type="GO" id="GO:0006269">
    <property type="term" value="P:DNA replication, synthesis of primer"/>
    <property type="evidence" value="ECO:0007669"/>
    <property type="project" value="UniProtKB-KW"/>
</dbReference>
<dbReference type="CDD" id="cd07322">
    <property type="entry name" value="PriL_PriS_Eukaryotic"/>
    <property type="match status" value="1"/>
</dbReference>
<dbReference type="GO" id="GO:0006270">
    <property type="term" value="P:DNA replication initiation"/>
    <property type="evidence" value="ECO:0007669"/>
    <property type="project" value="TreeGrafter"/>
</dbReference>
<dbReference type="GO" id="GO:0051539">
    <property type="term" value="F:4 iron, 4 sulfur cluster binding"/>
    <property type="evidence" value="ECO:0007669"/>
    <property type="project" value="UniProtKB-UniRule"/>
</dbReference>
<feature type="binding site" evidence="10">
    <location>
        <position position="450"/>
    </location>
    <ligand>
        <name>[4Fe-4S] cluster</name>
        <dbReference type="ChEBI" id="CHEBI:49883"/>
    </ligand>
</feature>
<evidence type="ECO:0000256" key="9">
    <source>
        <dbReference type="PIRNR" id="PIRNR009449"/>
    </source>
</evidence>
<feature type="domain" description="DNA primase large subunit C-terminal" evidence="11">
    <location>
        <begin position="303"/>
        <end position="486"/>
    </location>
</feature>
<feature type="binding site" evidence="10">
    <location>
        <position position="392"/>
    </location>
    <ligand>
        <name>[4Fe-4S] cluster</name>
        <dbReference type="ChEBI" id="CHEBI:49883"/>
    </ligand>
</feature>
<dbReference type="EMBL" id="JYKN01002939">
    <property type="protein sequence ID" value="KKK14629.1"/>
    <property type="molecule type" value="Genomic_DNA"/>
</dbReference>
<accession>A0A0F8U4K2</accession>
<evidence type="ECO:0000256" key="5">
    <source>
        <dbReference type="ARBA" id="ARBA00022723"/>
    </source>
</evidence>
<evidence type="ECO:0000256" key="7">
    <source>
        <dbReference type="ARBA" id="ARBA00023014"/>
    </source>
</evidence>
<keyword evidence="2 9" id="KW-0004">4Fe-4S</keyword>
<comment type="similarity">
    <text evidence="1 9">Belongs to the eukaryotic-type primase large subunit family.</text>
</comment>
<dbReference type="InterPro" id="IPR016558">
    <property type="entry name" value="DNA_primase_lsu_euk"/>
</dbReference>
<keyword evidence="7 9" id="KW-0411">Iron-sulfur</keyword>
<dbReference type="InterPro" id="IPR007238">
    <property type="entry name" value="DNA_primase_lsu_euk/arc"/>
</dbReference>
<protein>
    <recommendedName>
        <fullName evidence="9">DNA primase large subunit</fullName>
    </recommendedName>
</protein>
<dbReference type="PANTHER" id="PTHR10537:SF3">
    <property type="entry name" value="DNA PRIMASE LARGE SUBUNIT"/>
    <property type="match status" value="1"/>
</dbReference>
<keyword evidence="3 9" id="KW-0639">Primosome</keyword>